<dbReference type="OrthoDB" id="5649125at2"/>
<protein>
    <submittedName>
        <fullName evidence="3">RasGEF domain protein</fullName>
    </submittedName>
</protein>
<dbReference type="PATRIC" id="fig|45073.5.peg.2941"/>
<dbReference type="Proteomes" id="UP000054618">
    <property type="component" value="Unassembled WGS sequence"/>
</dbReference>
<feature type="region of interest" description="Disordered" evidence="1">
    <location>
        <begin position="1043"/>
        <end position="1099"/>
    </location>
</feature>
<feature type="region of interest" description="Disordered" evidence="1">
    <location>
        <begin position="281"/>
        <end position="306"/>
    </location>
</feature>
<dbReference type="PROSITE" id="PS50009">
    <property type="entry name" value="RASGEF_CAT"/>
    <property type="match status" value="1"/>
</dbReference>
<dbReference type="GO" id="GO:0007264">
    <property type="term" value="P:small GTPase-mediated signal transduction"/>
    <property type="evidence" value="ECO:0007669"/>
    <property type="project" value="InterPro"/>
</dbReference>
<accession>A0A0W0XL97</accession>
<evidence type="ECO:0000259" key="2">
    <source>
        <dbReference type="PROSITE" id="PS50009"/>
    </source>
</evidence>
<dbReference type="InterPro" id="IPR023578">
    <property type="entry name" value="Ras_GEF_dom_sf"/>
</dbReference>
<keyword evidence="4" id="KW-1185">Reference proteome</keyword>
<dbReference type="GO" id="GO:0005085">
    <property type="term" value="F:guanyl-nucleotide exchange factor activity"/>
    <property type="evidence" value="ECO:0007669"/>
    <property type="project" value="InterPro"/>
</dbReference>
<name>A0A0W0XL97_9GAMM</name>
<reference evidence="3 4" key="1">
    <citation type="submission" date="2015-11" db="EMBL/GenBank/DDBJ databases">
        <title>Genomic analysis of 38 Legionella species identifies large and diverse effector repertoires.</title>
        <authorList>
            <person name="Burstein D."/>
            <person name="Amaro F."/>
            <person name="Zusman T."/>
            <person name="Lifshitz Z."/>
            <person name="Cohen O."/>
            <person name="Gilbert J.A."/>
            <person name="Pupko T."/>
            <person name="Shuman H.A."/>
            <person name="Segal G."/>
        </authorList>
    </citation>
    <scope>NUCLEOTIDE SEQUENCE [LARGE SCALE GENOMIC DNA]</scope>
    <source>
        <strain evidence="3 4">CDC#1442-AUS-E</strain>
    </source>
</reference>
<comment type="caution">
    <text evidence="3">The sequence shown here is derived from an EMBL/GenBank/DDBJ whole genome shotgun (WGS) entry which is preliminary data.</text>
</comment>
<dbReference type="SUPFAM" id="SSF48366">
    <property type="entry name" value="Ras GEF"/>
    <property type="match status" value="1"/>
</dbReference>
<sequence>MIFRDIIRLVVQQNEKKASKEEPAVLETLIATFSKDQTLLLATAYHLYDKGRDEIPKFRHELLNGLLVYPEISLGIYNALLAPDDEPKIEIEVTGLNDVKEIKTEINRFNLLETFLGLENFRRGLETLNSQSDSILHLLVRKDRPHTKVMGLLLGYLPGITNLPNKNGNPPYLDSVIYKKQWAIASFNLSTAAVIKDAKNLKGEDARALAGNDESLQLLISRIPLEPIGLLSPRQSGPGFLYDSYPSLFPASGDHLSVCSSSSSNSFTSSLSASFSSSTSSFTSSPLNSQRSNEPDSELPSARSDMSCDSSAEIVYEAESEPVKELYSWMKNDPATIYQEFERLLQTDKAAIGKSLQEFFNKVEVKDKSKLFSDLFVLFDKHNYAVEYFNELRLCAQKQYDKLQKINNDAMLNMMFQLVTQLKAHDASKELTSTAYHLMLKRMSGEKLSPTEIKRQMHLREALFILTSKGNKSTNWQDEFDIILSRVTGLQALYSQSEILDGLNAMYSKFDNRQIFAAYLILFQLIVYNPNDFFINGPLVEKAKNLIDRGFEKGAKPSFAQKRIRRLLGNLIAANQKFYTDPLVEHFDSLNQWFEQRESTKSFDELVTRGIKQKERLILKSKLRCVDTRQEQSACEKTAELIAQEMRVCMVSYYKQVPLQTLYNYKPPKEGESPSPESIEVSRKISEFNTLTHYFLKKIFDNPDKMLPSLELLFSVGRALCSLGGEKYPDLNHLMAILGVYSNEHVSRLTRHFDALSDESSKIMSEISKITDRRAGFAEMTNVANEYKTTLFFLGRIMTRLSASKEVPKETEPDSVFPHKGDGNKLLEHCEVIGKVLLPILKLKLLVRFYPQISQTNFRQSILASSFDVDAAALDELSHELEHLKDKPVTLKARGSLISFLNQLDKYLRLSYVPNIKSAGKKIKIPEIRDFLVKWFNEKIESMENELGSKPASITQLVEDAKTLHSLLVQILERLRKVILIYYKDSSSVSFLGKRYNPIVQTYKIKNKLDRFIAKTREYLEPDAISSGSSVSGSALTRNLVGEETVSNTDSPRENTGSETQRASRRNSGFFRMRLKKESTILPPPEYGDSADTLVFEQS</sequence>
<dbReference type="AlphaFoldDB" id="A0A0W0XL97"/>
<evidence type="ECO:0000313" key="4">
    <source>
        <dbReference type="Proteomes" id="UP000054618"/>
    </source>
</evidence>
<feature type="compositionally biased region" description="Polar residues" evidence="1">
    <location>
        <begin position="1045"/>
        <end position="1061"/>
    </location>
</feature>
<proteinExistence type="predicted"/>
<evidence type="ECO:0000313" key="3">
    <source>
        <dbReference type="EMBL" id="KTD45294.1"/>
    </source>
</evidence>
<feature type="domain" description="Ras-GEF" evidence="2">
    <location>
        <begin position="638"/>
        <end position="884"/>
    </location>
</feature>
<organism evidence="3 4">
    <name type="scientific">Legionella quinlivanii</name>
    <dbReference type="NCBI Taxonomy" id="45073"/>
    <lineage>
        <taxon>Bacteria</taxon>
        <taxon>Pseudomonadati</taxon>
        <taxon>Pseudomonadota</taxon>
        <taxon>Gammaproteobacteria</taxon>
        <taxon>Legionellales</taxon>
        <taxon>Legionellaceae</taxon>
        <taxon>Legionella</taxon>
    </lineage>
</organism>
<dbReference type="EMBL" id="LNYS01000025">
    <property type="protein sequence ID" value="KTD45294.1"/>
    <property type="molecule type" value="Genomic_DNA"/>
</dbReference>
<gene>
    <name evidence="3" type="ORF">Lqui_2765</name>
</gene>
<evidence type="ECO:0000256" key="1">
    <source>
        <dbReference type="SAM" id="MobiDB-lite"/>
    </source>
</evidence>
<dbReference type="Pfam" id="PF00617">
    <property type="entry name" value="RasGEF"/>
    <property type="match status" value="1"/>
</dbReference>
<dbReference type="Gene3D" id="1.10.840.10">
    <property type="entry name" value="Ras guanine-nucleotide exchange factors catalytic domain"/>
    <property type="match status" value="1"/>
</dbReference>
<dbReference type="RefSeq" id="WP_058508824.1">
    <property type="nucleotide sequence ID" value="NZ_CAAAIK010000004.1"/>
</dbReference>
<dbReference type="InterPro" id="IPR001895">
    <property type="entry name" value="RASGEF_cat_dom"/>
</dbReference>
<dbReference type="InterPro" id="IPR036964">
    <property type="entry name" value="RASGEF_cat_dom_sf"/>
</dbReference>
<dbReference type="STRING" id="45073.Lqui_2765"/>